<gene>
    <name evidence="1" type="ORF">WA026_021030</name>
</gene>
<name>A0AAW1V5N4_9CUCU</name>
<dbReference type="AlphaFoldDB" id="A0AAW1V5N4"/>
<protein>
    <submittedName>
        <fullName evidence="1">Uncharacterized protein</fullName>
    </submittedName>
</protein>
<feature type="non-terminal residue" evidence="1">
    <location>
        <position position="102"/>
    </location>
</feature>
<dbReference type="Proteomes" id="UP001431783">
    <property type="component" value="Unassembled WGS sequence"/>
</dbReference>
<sequence length="102" mass="11583">MNYVFKFSQYEDKIFKLVVGMLFLSSVLANEEFCPQNCECKRSVAQKGPADFLKLKCGDTEKITELDEIGLSNIASEIIQFNLSNNLLTLFEPKIQLIALQN</sequence>
<keyword evidence="2" id="KW-1185">Reference proteome</keyword>
<accession>A0AAW1V5N4</accession>
<dbReference type="EMBL" id="JARQZJ010000106">
    <property type="protein sequence ID" value="KAK9887189.1"/>
    <property type="molecule type" value="Genomic_DNA"/>
</dbReference>
<organism evidence="1 2">
    <name type="scientific">Henosepilachna vigintioctopunctata</name>
    <dbReference type="NCBI Taxonomy" id="420089"/>
    <lineage>
        <taxon>Eukaryota</taxon>
        <taxon>Metazoa</taxon>
        <taxon>Ecdysozoa</taxon>
        <taxon>Arthropoda</taxon>
        <taxon>Hexapoda</taxon>
        <taxon>Insecta</taxon>
        <taxon>Pterygota</taxon>
        <taxon>Neoptera</taxon>
        <taxon>Endopterygota</taxon>
        <taxon>Coleoptera</taxon>
        <taxon>Polyphaga</taxon>
        <taxon>Cucujiformia</taxon>
        <taxon>Coccinelloidea</taxon>
        <taxon>Coccinellidae</taxon>
        <taxon>Epilachninae</taxon>
        <taxon>Epilachnini</taxon>
        <taxon>Henosepilachna</taxon>
    </lineage>
</organism>
<comment type="caution">
    <text evidence="1">The sequence shown here is derived from an EMBL/GenBank/DDBJ whole genome shotgun (WGS) entry which is preliminary data.</text>
</comment>
<proteinExistence type="predicted"/>
<reference evidence="1 2" key="1">
    <citation type="submission" date="2023-03" db="EMBL/GenBank/DDBJ databases">
        <title>Genome insight into feeding habits of ladybird beetles.</title>
        <authorList>
            <person name="Li H.-S."/>
            <person name="Huang Y.-H."/>
            <person name="Pang H."/>
        </authorList>
    </citation>
    <scope>NUCLEOTIDE SEQUENCE [LARGE SCALE GENOMIC DNA]</scope>
    <source>
        <strain evidence="1">SYSU_2023b</strain>
        <tissue evidence="1">Whole body</tissue>
    </source>
</reference>
<evidence type="ECO:0000313" key="1">
    <source>
        <dbReference type="EMBL" id="KAK9887189.1"/>
    </source>
</evidence>
<evidence type="ECO:0000313" key="2">
    <source>
        <dbReference type="Proteomes" id="UP001431783"/>
    </source>
</evidence>